<comment type="caution">
    <text evidence="17">The sequence shown here is derived from an EMBL/GenBank/DDBJ whole genome shotgun (WGS) entry which is preliminary data.</text>
</comment>
<evidence type="ECO:0000256" key="10">
    <source>
        <dbReference type="ARBA" id="ARBA00023136"/>
    </source>
</evidence>
<evidence type="ECO:0000256" key="6">
    <source>
        <dbReference type="ARBA" id="ARBA00022737"/>
    </source>
</evidence>
<feature type="domain" description="ABC transmembrane type-1" evidence="16">
    <location>
        <begin position="937"/>
        <end position="1222"/>
    </location>
</feature>
<keyword evidence="8" id="KW-0067">ATP-binding</keyword>
<keyword evidence="10 14" id="KW-0472">Membrane</keyword>
<feature type="transmembrane region" description="Helical" evidence="14">
    <location>
        <begin position="21"/>
        <end position="40"/>
    </location>
</feature>
<accession>A0A4U5PAM5</accession>
<dbReference type="CDD" id="cd18603">
    <property type="entry name" value="ABC_6TM_MRP1_2_3_6_D2_like"/>
    <property type="match status" value="1"/>
</dbReference>
<dbReference type="InterPro" id="IPR003593">
    <property type="entry name" value="AAA+_ATPase"/>
</dbReference>
<dbReference type="Pfam" id="PF00664">
    <property type="entry name" value="ABC_membrane"/>
    <property type="match status" value="2"/>
</dbReference>
<dbReference type="Pfam" id="PF24357">
    <property type="entry name" value="TMD0_ABC"/>
    <property type="match status" value="1"/>
</dbReference>
<evidence type="ECO:0000256" key="5">
    <source>
        <dbReference type="ARBA" id="ARBA00022692"/>
    </source>
</evidence>
<comment type="similarity">
    <text evidence="2">Belongs to the ABC transporter superfamily. ABCC family. Conjugate transporter (TC 3.A.1.208) subfamily.</text>
</comment>
<dbReference type="SMART" id="SM00382">
    <property type="entry name" value="AAA"/>
    <property type="match status" value="2"/>
</dbReference>
<dbReference type="Gene3D" id="3.40.50.300">
    <property type="entry name" value="P-loop containing nucleotide triphosphate hydrolases"/>
    <property type="match status" value="2"/>
</dbReference>
<dbReference type="GO" id="GO:0005774">
    <property type="term" value="C:vacuolar membrane"/>
    <property type="evidence" value="ECO:0007669"/>
    <property type="project" value="UniProtKB-SubCell"/>
</dbReference>
<evidence type="ECO:0000256" key="12">
    <source>
        <dbReference type="ARBA" id="ARBA00047523"/>
    </source>
</evidence>
<keyword evidence="6" id="KW-0677">Repeat</keyword>
<name>A0A4U5PAM5_STECR</name>
<feature type="region of interest" description="Disordered" evidence="13">
    <location>
        <begin position="249"/>
        <end position="268"/>
    </location>
</feature>
<evidence type="ECO:0000313" key="17">
    <source>
        <dbReference type="EMBL" id="TKR93377.1"/>
    </source>
</evidence>
<dbReference type="InterPro" id="IPR017871">
    <property type="entry name" value="ABC_transporter-like_CS"/>
</dbReference>
<feature type="transmembrane region" description="Helical" evidence="14">
    <location>
        <begin position="1079"/>
        <end position="1098"/>
    </location>
</feature>
<keyword evidence="7" id="KW-0547">Nucleotide-binding</keyword>
<dbReference type="EMBL" id="AZBU02000002">
    <property type="protein sequence ID" value="TKR93377.1"/>
    <property type="molecule type" value="Genomic_DNA"/>
</dbReference>
<dbReference type="Proteomes" id="UP000298663">
    <property type="component" value="Unassembled WGS sequence"/>
</dbReference>
<evidence type="ECO:0000256" key="9">
    <source>
        <dbReference type="ARBA" id="ARBA00022989"/>
    </source>
</evidence>
<dbReference type="Gene3D" id="1.20.1560.10">
    <property type="entry name" value="ABC transporter type 1, transmembrane domain"/>
    <property type="match status" value="2"/>
</dbReference>
<keyword evidence="5 14" id="KW-0812">Transmembrane</keyword>
<evidence type="ECO:0000256" key="14">
    <source>
        <dbReference type="SAM" id="Phobius"/>
    </source>
</evidence>
<feature type="domain" description="ABC transmembrane type-1" evidence="16">
    <location>
        <begin position="290"/>
        <end position="561"/>
    </location>
</feature>
<feature type="transmembrane region" description="Helical" evidence="14">
    <location>
        <begin position="406"/>
        <end position="423"/>
    </location>
</feature>
<protein>
    <recommendedName>
        <fullName evidence="11">ABC-type glutathione-S-conjugate transporter</fullName>
        <ecNumber evidence="11">7.6.2.3</ecNumber>
    </recommendedName>
</protein>
<evidence type="ECO:0000256" key="2">
    <source>
        <dbReference type="ARBA" id="ARBA00009726"/>
    </source>
</evidence>
<dbReference type="PANTHER" id="PTHR24223:SF443">
    <property type="entry name" value="MULTIDRUG-RESISTANCE LIKE PROTEIN 1, ISOFORM I"/>
    <property type="match status" value="1"/>
</dbReference>
<dbReference type="InterPro" id="IPR003439">
    <property type="entry name" value="ABC_transporter-like_ATP-bd"/>
</dbReference>
<feature type="transmembrane region" description="Helical" evidence="14">
    <location>
        <begin position="91"/>
        <end position="111"/>
    </location>
</feature>
<dbReference type="PROSITE" id="PS00211">
    <property type="entry name" value="ABC_TRANSPORTER_1"/>
    <property type="match status" value="2"/>
</dbReference>
<feature type="transmembrane region" description="Helical" evidence="14">
    <location>
        <begin position="117"/>
        <end position="135"/>
    </location>
</feature>
<dbReference type="InterPro" id="IPR036640">
    <property type="entry name" value="ABC1_TM_sf"/>
</dbReference>
<feature type="transmembrane region" description="Helical" evidence="14">
    <location>
        <begin position="60"/>
        <end position="79"/>
    </location>
</feature>
<dbReference type="CDD" id="cd18595">
    <property type="entry name" value="ABC_6TM_MRP1_2_3_6_D1_like"/>
    <property type="match status" value="1"/>
</dbReference>
<dbReference type="FunFam" id="3.40.50.300:FF:000074">
    <property type="entry name" value="Multidrug resistance-associated protein 5 isoform 1"/>
    <property type="match status" value="1"/>
</dbReference>
<comment type="catalytic activity">
    <reaction evidence="12">
        <text>leukotriene C4(in) + ATP + H2O = leukotriene C4(out) + ADP + phosphate + H(+)</text>
        <dbReference type="Rhea" id="RHEA:38963"/>
        <dbReference type="ChEBI" id="CHEBI:15377"/>
        <dbReference type="ChEBI" id="CHEBI:15378"/>
        <dbReference type="ChEBI" id="CHEBI:30616"/>
        <dbReference type="ChEBI" id="CHEBI:43474"/>
        <dbReference type="ChEBI" id="CHEBI:57973"/>
        <dbReference type="ChEBI" id="CHEBI:456216"/>
    </reaction>
    <physiologicalReaction direction="left-to-right" evidence="12">
        <dbReference type="Rhea" id="RHEA:38964"/>
    </physiologicalReaction>
</comment>
<feature type="transmembrane region" description="Helical" evidence="14">
    <location>
        <begin position="977"/>
        <end position="1006"/>
    </location>
</feature>
<dbReference type="FunFam" id="1.20.1560.10:FF:000001">
    <property type="entry name" value="ATP-binding cassette subfamily C member 1"/>
    <property type="match status" value="1"/>
</dbReference>
<dbReference type="EC" id="7.6.2.3" evidence="11"/>
<feature type="transmembrane region" description="Helical" evidence="14">
    <location>
        <begin position="1191"/>
        <end position="1214"/>
    </location>
</feature>
<feature type="domain" description="ABC transporter" evidence="15">
    <location>
        <begin position="606"/>
        <end position="829"/>
    </location>
</feature>
<dbReference type="SUPFAM" id="SSF90123">
    <property type="entry name" value="ABC transporter transmembrane region"/>
    <property type="match status" value="2"/>
</dbReference>
<comment type="subcellular location">
    <subcellularLocation>
        <location evidence="1">Vacuole membrane</location>
        <topology evidence="1">Multi-pass membrane protein</topology>
    </subcellularLocation>
</comment>
<evidence type="ECO:0000256" key="3">
    <source>
        <dbReference type="ARBA" id="ARBA00022448"/>
    </source>
</evidence>
<feature type="transmembrane region" description="Helical" evidence="14">
    <location>
        <begin position="506"/>
        <end position="526"/>
    </location>
</feature>
<feature type="domain" description="ABC transporter" evidence="15">
    <location>
        <begin position="1258"/>
        <end position="1494"/>
    </location>
</feature>
<dbReference type="FunFam" id="1.20.1560.10:FF:000020">
    <property type="entry name" value="ABC metal ion transporter"/>
    <property type="match status" value="1"/>
</dbReference>
<dbReference type="GO" id="GO:0000323">
    <property type="term" value="C:lytic vacuole"/>
    <property type="evidence" value="ECO:0007669"/>
    <property type="project" value="UniProtKB-ARBA"/>
</dbReference>
<evidence type="ECO:0000259" key="16">
    <source>
        <dbReference type="PROSITE" id="PS50929"/>
    </source>
</evidence>
<dbReference type="FunFam" id="3.40.50.300:FF:000293">
    <property type="entry name" value="ATP binding cassette subfamily C member 1"/>
    <property type="match status" value="1"/>
</dbReference>
<evidence type="ECO:0000259" key="15">
    <source>
        <dbReference type="PROSITE" id="PS50893"/>
    </source>
</evidence>
<dbReference type="CDD" id="cd03244">
    <property type="entry name" value="ABCC_MRP_domain2"/>
    <property type="match status" value="1"/>
</dbReference>
<keyword evidence="4" id="KW-0926">Vacuole</keyword>
<dbReference type="PANTHER" id="PTHR24223">
    <property type="entry name" value="ATP-BINDING CASSETTE SUB-FAMILY C"/>
    <property type="match status" value="1"/>
</dbReference>
<dbReference type="InterPro" id="IPR050173">
    <property type="entry name" value="ABC_transporter_C-like"/>
</dbReference>
<keyword evidence="9 14" id="KW-1133">Transmembrane helix</keyword>
<dbReference type="GO" id="GO:0015431">
    <property type="term" value="F:ABC-type glutathione S-conjugate transporter activity"/>
    <property type="evidence" value="ECO:0007669"/>
    <property type="project" value="UniProtKB-EC"/>
</dbReference>
<proteinExistence type="inferred from homology"/>
<feature type="transmembrane region" description="Helical" evidence="14">
    <location>
        <begin position="429"/>
        <end position="448"/>
    </location>
</feature>
<dbReference type="PROSITE" id="PS50893">
    <property type="entry name" value="ABC_TRANSPORTER_2"/>
    <property type="match status" value="2"/>
</dbReference>
<dbReference type="STRING" id="34508.A0A4U5PAM5"/>
<evidence type="ECO:0000256" key="4">
    <source>
        <dbReference type="ARBA" id="ARBA00022554"/>
    </source>
</evidence>
<evidence type="ECO:0000256" key="13">
    <source>
        <dbReference type="SAM" id="MobiDB-lite"/>
    </source>
</evidence>
<organism evidence="17 18">
    <name type="scientific">Steinernema carpocapsae</name>
    <name type="common">Entomopathogenic nematode</name>
    <dbReference type="NCBI Taxonomy" id="34508"/>
    <lineage>
        <taxon>Eukaryota</taxon>
        <taxon>Metazoa</taxon>
        <taxon>Ecdysozoa</taxon>
        <taxon>Nematoda</taxon>
        <taxon>Chromadorea</taxon>
        <taxon>Rhabditida</taxon>
        <taxon>Tylenchina</taxon>
        <taxon>Panagrolaimomorpha</taxon>
        <taxon>Strongyloidoidea</taxon>
        <taxon>Steinernematidae</taxon>
        <taxon>Steinernema</taxon>
    </lineage>
</organism>
<evidence type="ECO:0000256" key="8">
    <source>
        <dbReference type="ARBA" id="ARBA00022840"/>
    </source>
</evidence>
<feature type="compositionally biased region" description="Basic and acidic residues" evidence="13">
    <location>
        <begin position="249"/>
        <end position="267"/>
    </location>
</feature>
<evidence type="ECO:0000256" key="7">
    <source>
        <dbReference type="ARBA" id="ARBA00022741"/>
    </source>
</evidence>
<feature type="transmembrane region" description="Helical" evidence="14">
    <location>
        <begin position="156"/>
        <end position="175"/>
    </location>
</feature>
<evidence type="ECO:0000313" key="18">
    <source>
        <dbReference type="Proteomes" id="UP000298663"/>
    </source>
</evidence>
<gene>
    <name evidence="17" type="ORF">L596_007846</name>
</gene>
<dbReference type="CDD" id="cd03250">
    <property type="entry name" value="ABCC_MRP_domain1"/>
    <property type="match status" value="1"/>
</dbReference>
<feature type="transmembrane region" description="Helical" evidence="14">
    <location>
        <begin position="350"/>
        <end position="369"/>
    </location>
</feature>
<dbReference type="Pfam" id="PF00005">
    <property type="entry name" value="ABC_tran"/>
    <property type="match status" value="2"/>
</dbReference>
<dbReference type="InterPro" id="IPR056227">
    <property type="entry name" value="TMD0_ABC"/>
</dbReference>
<feature type="transmembrane region" description="Helical" evidence="14">
    <location>
        <begin position="1163"/>
        <end position="1185"/>
    </location>
</feature>
<feature type="transmembrane region" description="Helical" evidence="14">
    <location>
        <begin position="324"/>
        <end position="344"/>
    </location>
</feature>
<dbReference type="GO" id="GO:0016887">
    <property type="term" value="F:ATP hydrolysis activity"/>
    <property type="evidence" value="ECO:0007669"/>
    <property type="project" value="InterPro"/>
</dbReference>
<evidence type="ECO:0000256" key="1">
    <source>
        <dbReference type="ARBA" id="ARBA00004128"/>
    </source>
</evidence>
<feature type="transmembrane region" description="Helical" evidence="14">
    <location>
        <begin position="931"/>
        <end position="957"/>
    </location>
</feature>
<dbReference type="OrthoDB" id="6500128at2759"/>
<dbReference type="SUPFAM" id="SSF52540">
    <property type="entry name" value="P-loop containing nucleoside triphosphate hydrolases"/>
    <property type="match status" value="2"/>
</dbReference>
<keyword evidence="3" id="KW-0813">Transport</keyword>
<dbReference type="PROSITE" id="PS50929">
    <property type="entry name" value="ABC_TM1F"/>
    <property type="match status" value="2"/>
</dbReference>
<evidence type="ECO:0000256" key="11">
    <source>
        <dbReference type="ARBA" id="ARBA00024220"/>
    </source>
</evidence>
<feature type="transmembrane region" description="Helical" evidence="14">
    <location>
        <begin position="546"/>
        <end position="572"/>
    </location>
</feature>
<reference evidence="17 18" key="1">
    <citation type="journal article" date="2015" name="Genome Biol.">
        <title>Comparative genomics of Steinernema reveals deeply conserved gene regulatory networks.</title>
        <authorList>
            <person name="Dillman A.R."/>
            <person name="Macchietto M."/>
            <person name="Porter C.F."/>
            <person name="Rogers A."/>
            <person name="Williams B."/>
            <person name="Antoshechkin I."/>
            <person name="Lee M.M."/>
            <person name="Goodwin Z."/>
            <person name="Lu X."/>
            <person name="Lewis E.E."/>
            <person name="Goodrich-Blair H."/>
            <person name="Stock S.P."/>
            <person name="Adams B.J."/>
            <person name="Sternberg P.W."/>
            <person name="Mortazavi A."/>
        </authorList>
    </citation>
    <scope>NUCLEOTIDE SEQUENCE [LARGE SCALE GENOMIC DNA]</scope>
    <source>
        <strain evidence="17 18">ALL</strain>
    </source>
</reference>
<keyword evidence="18" id="KW-1185">Reference proteome</keyword>
<feature type="transmembrane region" description="Helical" evidence="14">
    <location>
        <begin position="297"/>
        <end position="317"/>
    </location>
</feature>
<dbReference type="GO" id="GO:0005524">
    <property type="term" value="F:ATP binding"/>
    <property type="evidence" value="ECO:0007669"/>
    <property type="project" value="UniProtKB-KW"/>
</dbReference>
<reference evidence="17 18" key="2">
    <citation type="journal article" date="2019" name="G3 (Bethesda)">
        <title>Hybrid Assembly of the Genome of the Entomopathogenic Nematode Steinernema carpocapsae Identifies the X-Chromosome.</title>
        <authorList>
            <person name="Serra L."/>
            <person name="Macchietto M."/>
            <person name="Macias-Munoz A."/>
            <person name="McGill C.J."/>
            <person name="Rodriguez I.M."/>
            <person name="Rodriguez B."/>
            <person name="Murad R."/>
            <person name="Mortazavi A."/>
        </authorList>
    </citation>
    <scope>NUCLEOTIDE SEQUENCE [LARGE SCALE GENOMIC DNA]</scope>
    <source>
        <strain evidence="17 18">ALL</strain>
    </source>
</reference>
<sequence>MFDVQSILCDRPNQGECIQHSYLVAVPTTALFLLSPLLIYKLRQSKNGSLSPNSPISLRIVLNVVQCIVVASLFVYGIYEHLNDRDRSRVELIYPLPLCLSLFLALVLQVACQRFGIITSGVLFIYWLLLAVCGVPEFRKVLEVAGNDILNHPNRFLFGVNYVLVCIQLFLSCFADKLRDHSHSDNKSPELKSSFLNQITFRWFDQMIWKGFRAPLTTDDLWDLNEGDTSLSTVSAFNAHWNETLKEANRKAKKQRSEARETDREQLLESAKSRPSLLIPLLKTYKYAAFGVCGLKFFHDVLVFFTPHLLSILISFIEDTSQPLWMGVAIAIAMFVTNLFQSFLEHQVEFVLSRVAFNMSSALISAVYSKAMRLSQAARRNRTIGEIVNLMTVDVESFEEMCTFSMYVWSSPVLIVVALVFLYDLLGLAALVGFGTLVITIPINVVITQQMDKVQEERMKVKDERVKLMSEVLNGIKVIKFQAWEESMQNQISAIRRREVALLRRCALLNAAQSVSWTCTPFLVSTSTLGSYVLFDPENNVLTPEITFVAIAYLNIIRFPLACCAMILGKVASFMVSNRRMKAYMGEEEVDEYVQTNKHPDSSVVISNGNFSWGNNDEAILKGFDLAVKKGDLIAVVGKVGSGKSSLLSAILGEMTKKSGEVNVDGSVAYVSQQAWIQNATLEDNITFGKLREEKFYRRVIETCALKPDLATLAAGDQTEIGEKGINLSGGQKQRVNLARAVYSQNDIFLLDDPLSAVDSHVAKHLFESVISSQTGILKGKTRILVTHGLGFLKHCDRIVVLKDGGISEMGSYKELIANQGAFADFLEEYLMEEAEKRRFSAEEPDEDLEEVLKELDDLDPATKQRFQTQMSVISRQESVDTPMGVRRRLTSTEAPKNQEEDKKKAKLIDDEEVESGHVKFRIYLGYFRSIGLLVIFFFFVAYALASAFGVVTNLWLAKWTDMSSAKGNGTTVSETMYSLGIFSGLGLLQSLFGCCASVSTALAMLRGSKIIHEGLLKNVLRLPMAFFDATPIGRILNRFAKDIEATDHELPSYVDEVIYSLCDCVATIAVITCNTVSLIPVIGVLFILYAIILVFYVRTSRQLQRLQSKTRSPIYSHFQESLQGVQSIRAYNCVDRFVRESQKKVDANVKCHYPIQVATGWFAVRLELIGNLIILFAALFAVFFRESSSVTAGFVGLSISYALTITQSLNYFVRMASGMEAHIVSVERIKEYASKPREDQKEVKDVPPKQWPESGTIEIEDLKLRYRAGLDLVLNGISAKIASGEKIGIVGRTGAGKSSLTLALFRIVEAEAGRILIDGRDISQMGLTELRSRLTIVPQDPVLFSGTLRMNLDPFGEFSDDAIWESLGAIASLRQFISESLAGGLEHHIAEGGDNLSVGQRQLICLSRALLHRSRILVLDEAAAALDVETDALIQATIRDNFKHATVLTIAHRLNTVIDYDRILVLERGQIAEFDSPKNLLAQPNSIFYSMAREAGIV</sequence>
<dbReference type="InterPro" id="IPR011527">
    <property type="entry name" value="ABC1_TM_dom"/>
</dbReference>
<dbReference type="InterPro" id="IPR027417">
    <property type="entry name" value="P-loop_NTPase"/>
</dbReference>